<feature type="domain" description="E3 ubiquitin-protein ligase UBR4 N-terminal" evidence="2">
    <location>
        <begin position="8"/>
        <end position="120"/>
    </location>
</feature>
<feature type="region of interest" description="Disordered" evidence="1">
    <location>
        <begin position="117"/>
        <end position="138"/>
    </location>
</feature>
<accession>A0A7R9DVV0</accession>
<organism evidence="3">
    <name type="scientific">Timema poppense</name>
    <name type="common">Walking stick</name>
    <dbReference type="NCBI Taxonomy" id="170557"/>
    <lineage>
        <taxon>Eukaryota</taxon>
        <taxon>Metazoa</taxon>
        <taxon>Ecdysozoa</taxon>
        <taxon>Arthropoda</taxon>
        <taxon>Hexapoda</taxon>
        <taxon>Insecta</taxon>
        <taxon>Pterygota</taxon>
        <taxon>Neoptera</taxon>
        <taxon>Polyneoptera</taxon>
        <taxon>Phasmatodea</taxon>
        <taxon>Timematodea</taxon>
        <taxon>Timematoidea</taxon>
        <taxon>Timematidae</taxon>
        <taxon>Timema</taxon>
    </lineage>
</organism>
<sequence length="138" mass="14448">MYFCAYYSLQALVNDTSLTWSALSLPVLEPLTPDKLEKLSVLTMSCLYCAVSNATASSLLGISSAVSPKCTGTNPGNSSAKGVDDDGGSDNHAITVVEKALEIFTLVSGIIKSSTRTGGQVGTRSVPRSTRVGFNPRI</sequence>
<gene>
    <name evidence="3" type="ORF">TPSB3V08_LOCUS15043</name>
</gene>
<feature type="compositionally biased region" description="Polar residues" evidence="1">
    <location>
        <begin position="117"/>
        <end position="128"/>
    </location>
</feature>
<dbReference type="AlphaFoldDB" id="A0A7R9DVV0"/>
<name>A0A7R9DVV0_TIMPO</name>
<evidence type="ECO:0000259" key="2">
    <source>
        <dbReference type="Pfam" id="PF19423"/>
    </source>
</evidence>
<evidence type="ECO:0000313" key="3">
    <source>
        <dbReference type="EMBL" id="CAD7421628.1"/>
    </source>
</evidence>
<reference evidence="3" key="1">
    <citation type="submission" date="2020-11" db="EMBL/GenBank/DDBJ databases">
        <authorList>
            <person name="Tran Van P."/>
        </authorList>
    </citation>
    <scope>NUCLEOTIDE SEQUENCE</scope>
</reference>
<protein>
    <recommendedName>
        <fullName evidence="2">E3 ubiquitin-protein ligase UBR4 N-terminal domain-containing protein</fullName>
    </recommendedName>
</protein>
<evidence type="ECO:0000256" key="1">
    <source>
        <dbReference type="SAM" id="MobiDB-lite"/>
    </source>
</evidence>
<dbReference type="EMBL" id="OD056166">
    <property type="protein sequence ID" value="CAD7421628.1"/>
    <property type="molecule type" value="Genomic_DNA"/>
</dbReference>
<dbReference type="Pfam" id="PF19423">
    <property type="entry name" value="E3_UBR4_N"/>
    <property type="match status" value="1"/>
</dbReference>
<proteinExistence type="predicted"/>
<dbReference type="InterPro" id="IPR045841">
    <property type="entry name" value="E3_UBR4_N"/>
</dbReference>